<dbReference type="PANTHER" id="PTHR11820:SF7">
    <property type="entry name" value="ACYLPYRUVASE FAHD1, MITOCHONDRIAL"/>
    <property type="match status" value="1"/>
</dbReference>
<evidence type="ECO:0000259" key="2">
    <source>
        <dbReference type="Pfam" id="PF01557"/>
    </source>
</evidence>
<dbReference type="Pfam" id="PF01557">
    <property type="entry name" value="FAA_hydrolase"/>
    <property type="match status" value="1"/>
</dbReference>
<evidence type="ECO:0000313" key="4">
    <source>
        <dbReference type="Proteomes" id="UP000253977"/>
    </source>
</evidence>
<keyword evidence="3" id="KW-0378">Hydrolase</keyword>
<keyword evidence="1" id="KW-0479">Metal-binding</keyword>
<dbReference type="EMBL" id="QPMK01000003">
    <property type="protein sequence ID" value="RDD67140.1"/>
    <property type="molecule type" value="Genomic_DNA"/>
</dbReference>
<feature type="domain" description="Fumarylacetoacetase-like C-terminal" evidence="2">
    <location>
        <begin position="56"/>
        <end position="249"/>
    </location>
</feature>
<dbReference type="PANTHER" id="PTHR11820">
    <property type="entry name" value="ACYLPYRUVASE"/>
    <property type="match status" value="1"/>
</dbReference>
<reference evidence="3 4" key="1">
    <citation type="submission" date="2018-07" db="EMBL/GenBank/DDBJ databases">
        <title>Thalassococcus profundi sp. nov., a marine bacterium isolated from deep seawater of Okinawa Trough.</title>
        <authorList>
            <person name="Yu M."/>
        </authorList>
    </citation>
    <scope>NUCLEOTIDE SEQUENCE [LARGE SCALE GENOMIC DNA]</scope>
    <source>
        <strain evidence="3 4">WRAS1</strain>
    </source>
</reference>
<dbReference type="Gene3D" id="3.90.850.10">
    <property type="entry name" value="Fumarylacetoacetase-like, C-terminal domain"/>
    <property type="match status" value="1"/>
</dbReference>
<dbReference type="AlphaFoldDB" id="A0A369TPP4"/>
<name>A0A369TPP4_9RHOB</name>
<proteinExistence type="predicted"/>
<dbReference type="RefSeq" id="WP_114509888.1">
    <property type="nucleotide sequence ID" value="NZ_QPMK01000003.1"/>
</dbReference>
<dbReference type="GO" id="GO:0046872">
    <property type="term" value="F:metal ion binding"/>
    <property type="evidence" value="ECO:0007669"/>
    <property type="project" value="UniProtKB-KW"/>
</dbReference>
<dbReference type="InterPro" id="IPR011234">
    <property type="entry name" value="Fumarylacetoacetase-like_C"/>
</dbReference>
<dbReference type="SUPFAM" id="SSF56529">
    <property type="entry name" value="FAH"/>
    <property type="match status" value="1"/>
</dbReference>
<protein>
    <submittedName>
        <fullName evidence="3">FAA hydrolase family protein</fullName>
    </submittedName>
</protein>
<evidence type="ECO:0000256" key="1">
    <source>
        <dbReference type="ARBA" id="ARBA00022723"/>
    </source>
</evidence>
<evidence type="ECO:0000313" key="3">
    <source>
        <dbReference type="EMBL" id="RDD67140.1"/>
    </source>
</evidence>
<dbReference type="Proteomes" id="UP000253977">
    <property type="component" value="Unassembled WGS sequence"/>
</dbReference>
<gene>
    <name evidence="3" type="ORF">DU478_05210</name>
</gene>
<keyword evidence="4" id="KW-1185">Reference proteome</keyword>
<sequence>MQWARGKSADGTVITGVVEDGMLHPRAALGSADAAGEAVALETLEMLAPVQPGKFIGLWNNFHAAREKQGLEVPEHVLFFLKPASSVAGPSATVKIPEGVGRVVYEGELGIVIGKNCANATVDEAEDAILGYTCINDFTAIQVLTADDSFPQWTRAKGYDGFGVIGPVIETDLDWSSVSIRVEVNGRERQNYPASDMIKPPAQIVSELSQDMTLHPGDVIACGTSVGALPVKAGQEVEVLIDGIGGVKVTMG</sequence>
<dbReference type="InterPro" id="IPR036663">
    <property type="entry name" value="Fumarylacetoacetase_C_sf"/>
</dbReference>
<comment type="caution">
    <text evidence="3">The sequence shown here is derived from an EMBL/GenBank/DDBJ whole genome shotgun (WGS) entry which is preliminary data.</text>
</comment>
<accession>A0A369TPP4</accession>
<organism evidence="3 4">
    <name type="scientific">Thalassococcus profundi</name>
    <dbReference type="NCBI Taxonomy" id="2282382"/>
    <lineage>
        <taxon>Bacteria</taxon>
        <taxon>Pseudomonadati</taxon>
        <taxon>Pseudomonadota</taxon>
        <taxon>Alphaproteobacteria</taxon>
        <taxon>Rhodobacterales</taxon>
        <taxon>Roseobacteraceae</taxon>
        <taxon>Thalassococcus</taxon>
    </lineage>
</organism>
<dbReference type="OrthoDB" id="5197601at2"/>
<dbReference type="GO" id="GO:0018773">
    <property type="term" value="F:acetylpyruvate hydrolase activity"/>
    <property type="evidence" value="ECO:0007669"/>
    <property type="project" value="TreeGrafter"/>
</dbReference>